<dbReference type="InterPro" id="IPR026444">
    <property type="entry name" value="Secre_tail"/>
</dbReference>
<dbReference type="EMBL" id="JAGQHR010000052">
    <property type="protein sequence ID" value="MCA9726649.1"/>
    <property type="molecule type" value="Genomic_DNA"/>
</dbReference>
<dbReference type="GO" id="GO:0009897">
    <property type="term" value="C:external side of plasma membrane"/>
    <property type="evidence" value="ECO:0007669"/>
    <property type="project" value="TreeGrafter"/>
</dbReference>
<dbReference type="PRINTS" id="PR01185">
    <property type="entry name" value="INTEGRINA"/>
</dbReference>
<comment type="caution">
    <text evidence="6">The sequence shown here is derived from an EMBL/GenBank/DDBJ whole genome shotgun (WGS) entry which is preliminary data.</text>
</comment>
<dbReference type="SMART" id="SM00191">
    <property type="entry name" value="Int_alpha"/>
    <property type="match status" value="7"/>
</dbReference>
<reference evidence="6" key="1">
    <citation type="submission" date="2020-04" db="EMBL/GenBank/DDBJ databases">
        <authorList>
            <person name="Zhang T."/>
        </authorList>
    </citation>
    <scope>NUCLEOTIDE SEQUENCE</scope>
    <source>
        <strain evidence="6">HKST-UBA01</strain>
    </source>
</reference>
<dbReference type="GO" id="GO:0033627">
    <property type="term" value="P:cell adhesion mediated by integrin"/>
    <property type="evidence" value="ECO:0007669"/>
    <property type="project" value="TreeGrafter"/>
</dbReference>
<dbReference type="Gene3D" id="2.130.10.130">
    <property type="entry name" value="Integrin alpha, N-terminal"/>
    <property type="match status" value="3"/>
</dbReference>
<dbReference type="GO" id="GO:0007229">
    <property type="term" value="P:integrin-mediated signaling pathway"/>
    <property type="evidence" value="ECO:0007669"/>
    <property type="project" value="TreeGrafter"/>
</dbReference>
<dbReference type="InterPro" id="IPR013519">
    <property type="entry name" value="Int_alpha_beta-p"/>
</dbReference>
<proteinExistence type="predicted"/>
<keyword evidence="1" id="KW-0732">Signal</keyword>
<evidence type="ECO:0000313" key="7">
    <source>
        <dbReference type="Proteomes" id="UP000697710"/>
    </source>
</evidence>
<sequence length="632" mass="65177">MQIERTLAFPSHPPRKAGVEGPTNRSIAKLPRSQPGAGAVTHRRRAGLDERPTAGSQPHHQRAGRAPTRCAPTRCARSRWVPTPGAFLIGMLLSMVIPDSAPAAFLEDDVEVIYSIPGEGAGDTFGFVLEAVGDLNGDGASEFVTSSPYRIESGLRVGKAYLIDGATGSVLRTHVGETVNGRFGFRVSPAGDFDADGTPDYAVSAPGDEGSLIAGAVYVYSGNLALIGAAALLWSEQSAVPGARLGRGLGAAGDLDGDGYGDLLVGAPHEDVGGTDTGTVYVISGRTHSTLRTHQGTALARLGYACAPLDDRDGDGVPEYLLGAPGGGSGGDGEVRVVDGATGATLLTLEPTSPSAQEFGGFFVSSPGDLDGDGHDDIFVGDYADNAAGPFTGHTYLFDGITGDPLPYEVAGDSANDWNGFGGRVIGDFDQDGRADFVTNFFHNPETGAPTGGRIVLYSGATGAALRTITSLEGNASGTYGEWLGYDVTGLGDVNGDGVPDILVSGALNDDAGPSAGMVYVIAGRLTTPAEVPESDADGTDRLPSLVLAPNPMRQNVRATFSLSTAGPASLTVYDAAGREVRRIFEGQMAGGIHRSSWDGSDAHGVPVSRGIYYLRLVTHEGGSTARVVRIR</sequence>
<organism evidence="6 7">
    <name type="scientific">Eiseniibacteriota bacterium</name>
    <dbReference type="NCBI Taxonomy" id="2212470"/>
    <lineage>
        <taxon>Bacteria</taxon>
        <taxon>Candidatus Eiseniibacteriota</taxon>
    </lineage>
</organism>
<evidence type="ECO:0000256" key="4">
    <source>
        <dbReference type="SAM" id="MobiDB-lite"/>
    </source>
</evidence>
<gene>
    <name evidence="6" type="ORF">KC729_03135</name>
</gene>
<reference evidence="6" key="2">
    <citation type="journal article" date="2021" name="Microbiome">
        <title>Successional dynamics and alternative stable states in a saline activated sludge microbial community over 9 years.</title>
        <authorList>
            <person name="Wang Y."/>
            <person name="Ye J."/>
            <person name="Ju F."/>
            <person name="Liu L."/>
            <person name="Boyd J.A."/>
            <person name="Deng Y."/>
            <person name="Parks D.H."/>
            <person name="Jiang X."/>
            <person name="Yin X."/>
            <person name="Woodcroft B.J."/>
            <person name="Tyson G.W."/>
            <person name="Hugenholtz P."/>
            <person name="Polz M.F."/>
            <person name="Zhang T."/>
        </authorList>
    </citation>
    <scope>NUCLEOTIDE SEQUENCE</scope>
    <source>
        <strain evidence="6">HKST-UBA01</strain>
    </source>
</reference>
<evidence type="ECO:0000313" key="6">
    <source>
        <dbReference type="EMBL" id="MCA9726649.1"/>
    </source>
</evidence>
<dbReference type="Pfam" id="PF13860">
    <property type="entry name" value="FlgD_ig"/>
    <property type="match status" value="1"/>
</dbReference>
<accession>A0A956LW81</accession>
<dbReference type="PANTHER" id="PTHR23220:SF122">
    <property type="entry name" value="INTEGRIN ALPHA-PS1"/>
    <property type="match status" value="1"/>
</dbReference>
<dbReference type="GO" id="GO:0005178">
    <property type="term" value="F:integrin binding"/>
    <property type="evidence" value="ECO:0007669"/>
    <property type="project" value="TreeGrafter"/>
</dbReference>
<name>A0A956LW81_UNCEI</name>
<dbReference type="PROSITE" id="PS51470">
    <property type="entry name" value="FG_GAP"/>
    <property type="match status" value="4"/>
</dbReference>
<dbReference type="AlphaFoldDB" id="A0A956LW81"/>
<dbReference type="GO" id="GO:0007160">
    <property type="term" value="P:cell-matrix adhesion"/>
    <property type="evidence" value="ECO:0007669"/>
    <property type="project" value="TreeGrafter"/>
</dbReference>
<dbReference type="InterPro" id="IPR025965">
    <property type="entry name" value="FlgD/Vpr_Ig-like"/>
</dbReference>
<dbReference type="InterPro" id="IPR000413">
    <property type="entry name" value="Integrin_alpha"/>
</dbReference>
<keyword evidence="2" id="KW-0677">Repeat</keyword>
<dbReference type="GO" id="GO:0008305">
    <property type="term" value="C:integrin complex"/>
    <property type="evidence" value="ECO:0007669"/>
    <property type="project" value="InterPro"/>
</dbReference>
<evidence type="ECO:0000256" key="2">
    <source>
        <dbReference type="ARBA" id="ARBA00022737"/>
    </source>
</evidence>
<dbReference type="SUPFAM" id="SSF69318">
    <property type="entry name" value="Integrin alpha N-terminal domain"/>
    <property type="match status" value="2"/>
</dbReference>
<feature type="domain" description="FlgD/Vpr Ig-like" evidence="5">
    <location>
        <begin position="564"/>
        <end position="620"/>
    </location>
</feature>
<dbReference type="InterPro" id="IPR028994">
    <property type="entry name" value="Integrin_alpha_N"/>
</dbReference>
<dbReference type="Pfam" id="PF01839">
    <property type="entry name" value="FG-GAP"/>
    <property type="match status" value="1"/>
</dbReference>
<dbReference type="NCBIfam" id="TIGR04183">
    <property type="entry name" value="Por_Secre_tail"/>
    <property type="match status" value="1"/>
</dbReference>
<dbReference type="Proteomes" id="UP000697710">
    <property type="component" value="Unassembled WGS sequence"/>
</dbReference>
<evidence type="ECO:0000259" key="5">
    <source>
        <dbReference type="Pfam" id="PF13860"/>
    </source>
</evidence>
<evidence type="ECO:0000256" key="1">
    <source>
        <dbReference type="ARBA" id="ARBA00022729"/>
    </source>
</evidence>
<dbReference type="InterPro" id="IPR013517">
    <property type="entry name" value="FG-GAP"/>
</dbReference>
<dbReference type="GO" id="GO:0098609">
    <property type="term" value="P:cell-cell adhesion"/>
    <property type="evidence" value="ECO:0007669"/>
    <property type="project" value="TreeGrafter"/>
</dbReference>
<feature type="region of interest" description="Disordered" evidence="4">
    <location>
        <begin position="1"/>
        <end position="71"/>
    </location>
</feature>
<keyword evidence="3" id="KW-0325">Glycoprotein</keyword>
<dbReference type="PANTHER" id="PTHR23220">
    <property type="entry name" value="INTEGRIN ALPHA"/>
    <property type="match status" value="1"/>
</dbReference>
<evidence type="ECO:0000256" key="3">
    <source>
        <dbReference type="ARBA" id="ARBA00023180"/>
    </source>
</evidence>
<protein>
    <submittedName>
        <fullName evidence="6">FG-GAP repeat protein</fullName>
    </submittedName>
</protein>